<dbReference type="AlphaFoldDB" id="A0A167T426"/>
<feature type="region of interest" description="Disordered" evidence="1">
    <location>
        <begin position="1"/>
        <end position="37"/>
    </location>
</feature>
<feature type="region of interest" description="Disordered" evidence="1">
    <location>
        <begin position="83"/>
        <end position="111"/>
    </location>
</feature>
<evidence type="ECO:0000256" key="1">
    <source>
        <dbReference type="SAM" id="MobiDB-lite"/>
    </source>
</evidence>
<dbReference type="EMBL" id="KV418476">
    <property type="protein sequence ID" value="KZP02540.1"/>
    <property type="molecule type" value="Genomic_DNA"/>
</dbReference>
<feature type="compositionally biased region" description="Polar residues" evidence="1">
    <location>
        <begin position="10"/>
        <end position="24"/>
    </location>
</feature>
<evidence type="ECO:0000313" key="3">
    <source>
        <dbReference type="Proteomes" id="UP000076532"/>
    </source>
</evidence>
<organism evidence="2 3">
    <name type="scientific">Athelia psychrophila</name>
    <dbReference type="NCBI Taxonomy" id="1759441"/>
    <lineage>
        <taxon>Eukaryota</taxon>
        <taxon>Fungi</taxon>
        <taxon>Dikarya</taxon>
        <taxon>Basidiomycota</taxon>
        <taxon>Agaricomycotina</taxon>
        <taxon>Agaricomycetes</taxon>
        <taxon>Agaricomycetidae</taxon>
        <taxon>Atheliales</taxon>
        <taxon>Atheliaceae</taxon>
        <taxon>Athelia</taxon>
    </lineage>
</organism>
<evidence type="ECO:0000313" key="2">
    <source>
        <dbReference type="EMBL" id="KZP02540.1"/>
    </source>
</evidence>
<sequence length="111" mass="11970">QHTVRRNNRRQSTQPTATPNSITVNRERARNGPAADPFQFPATIGQKPVLNFIAAQVHSAFPFSANSPASPAESYASVDEEVPRLNFPHPPSVIHQNSANGGVDAKSQPFG</sequence>
<feature type="non-terminal residue" evidence="2">
    <location>
        <position position="1"/>
    </location>
</feature>
<protein>
    <submittedName>
        <fullName evidence="2">Uncharacterized protein</fullName>
    </submittedName>
</protein>
<reference evidence="2 3" key="1">
    <citation type="journal article" date="2016" name="Mol. Biol. Evol.">
        <title>Comparative Genomics of Early-Diverging Mushroom-Forming Fungi Provides Insights into the Origins of Lignocellulose Decay Capabilities.</title>
        <authorList>
            <person name="Nagy L.G."/>
            <person name="Riley R."/>
            <person name="Tritt A."/>
            <person name="Adam C."/>
            <person name="Daum C."/>
            <person name="Floudas D."/>
            <person name="Sun H."/>
            <person name="Yadav J.S."/>
            <person name="Pangilinan J."/>
            <person name="Larsson K.H."/>
            <person name="Matsuura K."/>
            <person name="Barry K."/>
            <person name="Labutti K."/>
            <person name="Kuo R."/>
            <person name="Ohm R.A."/>
            <person name="Bhattacharya S.S."/>
            <person name="Shirouzu T."/>
            <person name="Yoshinaga Y."/>
            <person name="Martin F.M."/>
            <person name="Grigoriev I.V."/>
            <person name="Hibbett D.S."/>
        </authorList>
    </citation>
    <scope>NUCLEOTIDE SEQUENCE [LARGE SCALE GENOMIC DNA]</scope>
    <source>
        <strain evidence="2 3">CBS 109695</strain>
    </source>
</reference>
<gene>
    <name evidence="2" type="ORF">FIBSPDRAFT_1055803</name>
</gene>
<accession>A0A167T426</accession>
<proteinExistence type="predicted"/>
<name>A0A167T426_9AGAM</name>
<dbReference type="Proteomes" id="UP000076532">
    <property type="component" value="Unassembled WGS sequence"/>
</dbReference>
<keyword evidence="3" id="KW-1185">Reference proteome</keyword>